<evidence type="ECO:0000313" key="1">
    <source>
        <dbReference type="EMBL" id="PBK79684.1"/>
    </source>
</evidence>
<sequence length="129" mass="14257">MAPFSPLPLTLTPTQDMFTHAADTLLPNLTTLQDPPNLVILPVLSRPLIDMSMTFSTLIYAEFCPTMTPKSLLSSVHYLCFTFSSVGKCMEENILFSAIIVCPAIEELKIEGEGGEECWCSIVSYFKSL</sequence>
<organism evidence="1 2">
    <name type="scientific">Armillaria gallica</name>
    <name type="common">Bulbous honey fungus</name>
    <name type="synonym">Armillaria bulbosa</name>
    <dbReference type="NCBI Taxonomy" id="47427"/>
    <lineage>
        <taxon>Eukaryota</taxon>
        <taxon>Fungi</taxon>
        <taxon>Dikarya</taxon>
        <taxon>Basidiomycota</taxon>
        <taxon>Agaricomycotina</taxon>
        <taxon>Agaricomycetes</taxon>
        <taxon>Agaricomycetidae</taxon>
        <taxon>Agaricales</taxon>
        <taxon>Marasmiineae</taxon>
        <taxon>Physalacriaceae</taxon>
        <taxon>Armillaria</taxon>
    </lineage>
</organism>
<name>A0A2H3CEC2_ARMGA</name>
<dbReference type="AlphaFoldDB" id="A0A2H3CEC2"/>
<proteinExistence type="predicted"/>
<dbReference type="Proteomes" id="UP000217790">
    <property type="component" value="Unassembled WGS sequence"/>
</dbReference>
<keyword evidence="2" id="KW-1185">Reference proteome</keyword>
<dbReference type="InParanoid" id="A0A2H3CEC2"/>
<accession>A0A2H3CEC2</accession>
<gene>
    <name evidence="1" type="ORF">ARMGADRAFT_1092865</name>
</gene>
<reference evidence="2" key="1">
    <citation type="journal article" date="2017" name="Nat. Ecol. Evol.">
        <title>Genome expansion and lineage-specific genetic innovations in the forest pathogenic fungi Armillaria.</title>
        <authorList>
            <person name="Sipos G."/>
            <person name="Prasanna A.N."/>
            <person name="Walter M.C."/>
            <person name="O'Connor E."/>
            <person name="Balint B."/>
            <person name="Krizsan K."/>
            <person name="Kiss B."/>
            <person name="Hess J."/>
            <person name="Varga T."/>
            <person name="Slot J."/>
            <person name="Riley R."/>
            <person name="Boka B."/>
            <person name="Rigling D."/>
            <person name="Barry K."/>
            <person name="Lee J."/>
            <person name="Mihaltcheva S."/>
            <person name="LaButti K."/>
            <person name="Lipzen A."/>
            <person name="Waldron R."/>
            <person name="Moloney N.M."/>
            <person name="Sperisen C."/>
            <person name="Kredics L."/>
            <person name="Vagvoelgyi C."/>
            <person name="Patrignani A."/>
            <person name="Fitzpatrick D."/>
            <person name="Nagy I."/>
            <person name="Doyle S."/>
            <person name="Anderson J.B."/>
            <person name="Grigoriev I.V."/>
            <person name="Gueldener U."/>
            <person name="Muensterkoetter M."/>
            <person name="Nagy L.G."/>
        </authorList>
    </citation>
    <scope>NUCLEOTIDE SEQUENCE [LARGE SCALE GENOMIC DNA]</scope>
    <source>
        <strain evidence="2">Ar21-2</strain>
    </source>
</reference>
<evidence type="ECO:0000313" key="2">
    <source>
        <dbReference type="Proteomes" id="UP000217790"/>
    </source>
</evidence>
<dbReference type="EMBL" id="KZ293763">
    <property type="protein sequence ID" value="PBK79684.1"/>
    <property type="molecule type" value="Genomic_DNA"/>
</dbReference>
<dbReference type="OrthoDB" id="3051482at2759"/>
<dbReference type="STRING" id="47427.A0A2H3CEC2"/>
<dbReference type="OMA" id="MFTHAAD"/>
<protein>
    <submittedName>
        <fullName evidence="1">Uncharacterized protein</fullName>
    </submittedName>
</protein>